<keyword evidence="2" id="KW-0472">Membrane</keyword>
<feature type="transmembrane region" description="Helical" evidence="2">
    <location>
        <begin position="285"/>
        <end position="310"/>
    </location>
</feature>
<evidence type="ECO:0000313" key="4">
    <source>
        <dbReference type="Proteomes" id="UP001153076"/>
    </source>
</evidence>
<dbReference type="OrthoDB" id="1895543at2759"/>
<dbReference type="PANTHER" id="PTHR31963:SF4">
    <property type="entry name" value="GUSTATORY RECEPTOR"/>
    <property type="match status" value="1"/>
</dbReference>
<proteinExistence type="predicted"/>
<keyword evidence="4" id="KW-1185">Reference proteome</keyword>
<evidence type="ECO:0000313" key="3">
    <source>
        <dbReference type="EMBL" id="KAJ8451323.1"/>
    </source>
</evidence>
<gene>
    <name evidence="3" type="ORF">Cgig2_014095</name>
</gene>
<dbReference type="Proteomes" id="UP001153076">
    <property type="component" value="Unassembled WGS sequence"/>
</dbReference>
<reference evidence="3" key="1">
    <citation type="submission" date="2022-04" db="EMBL/GenBank/DDBJ databases">
        <title>Carnegiea gigantea Genome sequencing and assembly v2.</title>
        <authorList>
            <person name="Copetti D."/>
            <person name="Sanderson M.J."/>
            <person name="Burquez A."/>
            <person name="Wojciechowski M.F."/>
        </authorList>
    </citation>
    <scope>NUCLEOTIDE SEQUENCE</scope>
    <source>
        <strain evidence="3">SGP5-SGP5p</strain>
        <tissue evidence="3">Aerial part</tissue>
    </source>
</reference>
<comment type="caution">
    <text evidence="3">The sequence shown here is derived from an EMBL/GenBank/DDBJ whole genome shotgun (WGS) entry which is preliminary data.</text>
</comment>
<sequence length="463" mass="51815">MNHSFSHANTSNTSIGVLLHNHSSYDQSSHEFEGQSNDDQSHAPLLFRKCYARSKSLMQDELCKFRMSLKWCALDHSTPLGRYISYLTFLGLAILIPLMTSFSVKIPSSAPSEDPLSFNKLVQVPGSGLALISFLTLCRFFKEYGLRQLLFLDALSEDSPDVQRGYKSELDKAFRYLSYILLPSFIVEFAHKVLFFSTVVVSFPVIGVGVVPMNSIMFLLGLVSWVYRTGVFLLVCVLFRVTCELQILRLEGLRHMLEGFGSEPSVIFREHRRIREQLYVTSHRFRFFIVGCLVVITVSQLGALMLVLASKSEKNFFNSGDIVVWSAVQVSGFLLCLLGAARITHRAQGIVSVATRWHMLVTSSSGGSDDGKNDDVPEMNGSATPNSNERDHSESDSRLHNVITISQDPSAFQTRQALVTYLQHNNGGITVFGFVLDRGLLHTLFAFEFSLVLWILSKVVVLS</sequence>
<evidence type="ECO:0000256" key="1">
    <source>
        <dbReference type="SAM" id="MobiDB-lite"/>
    </source>
</evidence>
<feature type="transmembrane region" description="Helical" evidence="2">
    <location>
        <begin position="216"/>
        <end position="239"/>
    </location>
</feature>
<keyword evidence="2" id="KW-0812">Transmembrane</keyword>
<feature type="transmembrane region" description="Helical" evidence="2">
    <location>
        <begin position="122"/>
        <end position="141"/>
    </location>
</feature>
<organism evidence="3 4">
    <name type="scientific">Carnegiea gigantea</name>
    <dbReference type="NCBI Taxonomy" id="171969"/>
    <lineage>
        <taxon>Eukaryota</taxon>
        <taxon>Viridiplantae</taxon>
        <taxon>Streptophyta</taxon>
        <taxon>Embryophyta</taxon>
        <taxon>Tracheophyta</taxon>
        <taxon>Spermatophyta</taxon>
        <taxon>Magnoliopsida</taxon>
        <taxon>eudicotyledons</taxon>
        <taxon>Gunneridae</taxon>
        <taxon>Pentapetalae</taxon>
        <taxon>Caryophyllales</taxon>
        <taxon>Cactineae</taxon>
        <taxon>Cactaceae</taxon>
        <taxon>Cactoideae</taxon>
        <taxon>Echinocereeae</taxon>
        <taxon>Carnegiea</taxon>
    </lineage>
</organism>
<feature type="transmembrane region" description="Helical" evidence="2">
    <location>
        <begin position="322"/>
        <end position="341"/>
    </location>
</feature>
<evidence type="ECO:0000256" key="2">
    <source>
        <dbReference type="SAM" id="Phobius"/>
    </source>
</evidence>
<accession>A0A9Q1KYQ1</accession>
<dbReference type="Pfam" id="PF12056">
    <property type="entry name" value="DUF3537"/>
    <property type="match status" value="1"/>
</dbReference>
<feature type="region of interest" description="Disordered" evidence="1">
    <location>
        <begin position="364"/>
        <end position="395"/>
    </location>
</feature>
<feature type="transmembrane region" description="Helical" evidence="2">
    <location>
        <begin position="83"/>
        <end position="102"/>
    </location>
</feature>
<name>A0A9Q1KYQ1_9CARY</name>
<dbReference type="PANTHER" id="PTHR31963">
    <property type="entry name" value="RAS GUANINE NUCLEOTIDE EXCHANGE FACTOR K"/>
    <property type="match status" value="1"/>
</dbReference>
<dbReference type="InterPro" id="IPR021924">
    <property type="entry name" value="DUF3537"/>
</dbReference>
<dbReference type="EMBL" id="JAKOGI010000010">
    <property type="protein sequence ID" value="KAJ8451323.1"/>
    <property type="molecule type" value="Genomic_DNA"/>
</dbReference>
<dbReference type="AlphaFoldDB" id="A0A9Q1KYQ1"/>
<keyword evidence="2" id="KW-1133">Transmembrane helix</keyword>
<protein>
    <submittedName>
        <fullName evidence="3">Uncharacterized protein</fullName>
    </submittedName>
</protein>
<feature type="transmembrane region" description="Helical" evidence="2">
    <location>
        <begin position="439"/>
        <end position="457"/>
    </location>
</feature>